<dbReference type="CDD" id="cd02877">
    <property type="entry name" value="GH18_hevamine_XipI_class_III"/>
    <property type="match status" value="1"/>
</dbReference>
<gene>
    <name evidence="12" type="ORF">DXG03_009522</name>
</gene>
<keyword evidence="7" id="KW-0326">Glycosidase</keyword>
<feature type="chain" id="PRO_5040396200" description="chitinase" evidence="10">
    <location>
        <begin position="27"/>
        <end position="468"/>
    </location>
</feature>
<evidence type="ECO:0000259" key="11">
    <source>
        <dbReference type="PROSITE" id="PS51910"/>
    </source>
</evidence>
<dbReference type="InterPro" id="IPR003610">
    <property type="entry name" value="CBM5/12"/>
</dbReference>
<dbReference type="PROSITE" id="PS01095">
    <property type="entry name" value="GH18_1"/>
    <property type="match status" value="1"/>
</dbReference>
<evidence type="ECO:0000256" key="6">
    <source>
        <dbReference type="ARBA" id="ARBA00023277"/>
    </source>
</evidence>
<dbReference type="GO" id="GO:0008843">
    <property type="term" value="F:endochitinase activity"/>
    <property type="evidence" value="ECO:0007669"/>
    <property type="project" value="UniProtKB-EC"/>
</dbReference>
<dbReference type="Gene3D" id="2.10.10.20">
    <property type="entry name" value="Carbohydrate-binding module superfamily 5/12"/>
    <property type="match status" value="1"/>
</dbReference>
<dbReference type="EC" id="3.2.1.14" evidence="2"/>
<evidence type="ECO:0000256" key="1">
    <source>
        <dbReference type="ARBA" id="ARBA00000822"/>
    </source>
</evidence>
<dbReference type="InterPro" id="IPR036573">
    <property type="entry name" value="CBM_sf_5/12"/>
</dbReference>
<evidence type="ECO:0000256" key="4">
    <source>
        <dbReference type="ARBA" id="ARBA00022801"/>
    </source>
</evidence>
<dbReference type="AlphaFoldDB" id="A0A9P7G4E2"/>
<organism evidence="12 13">
    <name type="scientific">Asterophora parasitica</name>
    <dbReference type="NCBI Taxonomy" id="117018"/>
    <lineage>
        <taxon>Eukaryota</taxon>
        <taxon>Fungi</taxon>
        <taxon>Dikarya</taxon>
        <taxon>Basidiomycota</taxon>
        <taxon>Agaricomycotina</taxon>
        <taxon>Agaricomycetes</taxon>
        <taxon>Agaricomycetidae</taxon>
        <taxon>Agaricales</taxon>
        <taxon>Tricholomatineae</taxon>
        <taxon>Lyophyllaceae</taxon>
        <taxon>Asterophora</taxon>
    </lineage>
</organism>
<keyword evidence="3" id="KW-0147">Chitin-binding</keyword>
<feature type="region of interest" description="Disordered" evidence="9">
    <location>
        <begin position="431"/>
        <end position="468"/>
    </location>
</feature>
<dbReference type="GO" id="GO:0006032">
    <property type="term" value="P:chitin catabolic process"/>
    <property type="evidence" value="ECO:0007669"/>
    <property type="project" value="UniProtKB-KW"/>
</dbReference>
<dbReference type="InterPro" id="IPR001223">
    <property type="entry name" value="Glyco_hydro18_cat"/>
</dbReference>
<keyword evidence="10" id="KW-0732">Signal</keyword>
<evidence type="ECO:0000256" key="9">
    <source>
        <dbReference type="SAM" id="MobiDB-lite"/>
    </source>
</evidence>
<evidence type="ECO:0000313" key="12">
    <source>
        <dbReference type="EMBL" id="KAG5643892.1"/>
    </source>
</evidence>
<dbReference type="SMART" id="SM00495">
    <property type="entry name" value="ChtBD3"/>
    <property type="match status" value="1"/>
</dbReference>
<dbReference type="SUPFAM" id="SSF51055">
    <property type="entry name" value="Carbohydrate binding domain"/>
    <property type="match status" value="1"/>
</dbReference>
<dbReference type="SUPFAM" id="SSF51445">
    <property type="entry name" value="(Trans)glycosidases"/>
    <property type="match status" value="1"/>
</dbReference>
<dbReference type="InterPro" id="IPR045321">
    <property type="entry name" value="Cts1-like"/>
</dbReference>
<evidence type="ECO:0000256" key="3">
    <source>
        <dbReference type="ARBA" id="ARBA00022669"/>
    </source>
</evidence>
<evidence type="ECO:0000256" key="8">
    <source>
        <dbReference type="ARBA" id="ARBA00023326"/>
    </source>
</evidence>
<feature type="signal peptide" evidence="10">
    <location>
        <begin position="1"/>
        <end position="26"/>
    </location>
</feature>
<dbReference type="CDD" id="cd12215">
    <property type="entry name" value="ChiC_BD"/>
    <property type="match status" value="1"/>
</dbReference>
<dbReference type="GO" id="GO:0030246">
    <property type="term" value="F:carbohydrate binding"/>
    <property type="evidence" value="ECO:0007669"/>
    <property type="project" value="InterPro"/>
</dbReference>
<evidence type="ECO:0000256" key="2">
    <source>
        <dbReference type="ARBA" id="ARBA00012729"/>
    </source>
</evidence>
<reference evidence="12" key="2">
    <citation type="submission" date="2021-10" db="EMBL/GenBank/DDBJ databases">
        <title>Phylogenomics reveals ancestral predisposition of the termite-cultivated fungus Termitomyces towards a domesticated lifestyle.</title>
        <authorList>
            <person name="Auxier B."/>
            <person name="Grum-Grzhimaylo A."/>
            <person name="Cardenas M.E."/>
            <person name="Lodge J.D."/>
            <person name="Laessoe T."/>
            <person name="Pedersen O."/>
            <person name="Smith M.E."/>
            <person name="Kuyper T.W."/>
            <person name="Franco-Molano E.A."/>
            <person name="Baroni T.J."/>
            <person name="Aanen D.K."/>
        </authorList>
    </citation>
    <scope>NUCLEOTIDE SEQUENCE</scope>
    <source>
        <strain evidence="12">AP01</strain>
        <tissue evidence="12">Mycelium</tissue>
    </source>
</reference>
<keyword evidence="6" id="KW-0119">Carbohydrate metabolism</keyword>
<keyword evidence="4" id="KW-0378">Hydrolase</keyword>
<dbReference type="PANTHER" id="PTHR45708">
    <property type="entry name" value="ENDOCHITINASE"/>
    <property type="match status" value="1"/>
</dbReference>
<sequence length="468" mass="48829">MVFSSRFTTLLSGCLLFAANVLQTAAFDNSRNDNLAVYYGQNSYGATHSDQGGWQKNLANYCQDDTINVFPIAFLHVFFSTGGLPAIDLANTCSANVQGVFPGTALPKCQFLASDIKACQAKGKIITLSLGGATGGAYFTGDAQARTFAETVWNLFLGGSSSTRPFGDAVLDGVDLDIEGGGTNGYAAFVTRIRELSNGASKKYYVTAAPQCPYPDAYLGAVLNAVAFDAVYVQYNNWCGLQNYNNANAWNFGQWDTWAKTVAVNKNVKVYIGAPASPTAAGSGYVDAATLGQIARETRSKYSSFGGVMLWDASQAYGNGRFDVQIKNALTGGNTTPTTTTSKPATTTPGSGSCGGVSAWSATAIYVGGNQASYNGHLWTAKWWTQGDVPGGSADVWTDNGVCKSKAVATANVPAAATPANVPAITTAAAAAKATDSVPKPSASPSDNSTSDAKDGAKNVRSSRFFKL</sequence>
<keyword evidence="13" id="KW-1185">Reference proteome</keyword>
<dbReference type="Proteomes" id="UP000775547">
    <property type="component" value="Unassembled WGS sequence"/>
</dbReference>
<proteinExistence type="predicted"/>
<dbReference type="Gene3D" id="3.20.20.80">
    <property type="entry name" value="Glycosidases"/>
    <property type="match status" value="1"/>
</dbReference>
<dbReference type="InterPro" id="IPR050542">
    <property type="entry name" value="Glycosyl_Hydrlase18_Chitinase"/>
</dbReference>
<dbReference type="GO" id="GO:0000272">
    <property type="term" value="P:polysaccharide catabolic process"/>
    <property type="evidence" value="ECO:0007669"/>
    <property type="project" value="UniProtKB-KW"/>
</dbReference>
<reference evidence="12" key="1">
    <citation type="submission" date="2020-07" db="EMBL/GenBank/DDBJ databases">
        <authorList>
            <person name="Nieuwenhuis M."/>
            <person name="Van De Peppel L.J.J."/>
        </authorList>
    </citation>
    <scope>NUCLEOTIDE SEQUENCE</scope>
    <source>
        <strain evidence="12">AP01</strain>
        <tissue evidence="12">Mycelium</tissue>
    </source>
</reference>
<feature type="domain" description="GH18" evidence="11">
    <location>
        <begin position="33"/>
        <end position="333"/>
    </location>
</feature>
<feature type="compositionally biased region" description="Low complexity" evidence="9">
    <location>
        <begin position="331"/>
        <end position="351"/>
    </location>
</feature>
<dbReference type="GO" id="GO:0005576">
    <property type="term" value="C:extracellular region"/>
    <property type="evidence" value="ECO:0007669"/>
    <property type="project" value="InterPro"/>
</dbReference>
<comment type="caution">
    <text evidence="12">The sequence shown here is derived from an EMBL/GenBank/DDBJ whole genome shotgun (WGS) entry which is preliminary data.</text>
</comment>
<evidence type="ECO:0000256" key="5">
    <source>
        <dbReference type="ARBA" id="ARBA00023024"/>
    </source>
</evidence>
<accession>A0A9P7G4E2</accession>
<evidence type="ECO:0000256" key="10">
    <source>
        <dbReference type="SAM" id="SignalP"/>
    </source>
</evidence>
<feature type="region of interest" description="Disordered" evidence="9">
    <location>
        <begin position="330"/>
        <end position="353"/>
    </location>
</feature>
<evidence type="ECO:0000256" key="7">
    <source>
        <dbReference type="ARBA" id="ARBA00023295"/>
    </source>
</evidence>
<dbReference type="InterPro" id="IPR001579">
    <property type="entry name" value="Glyco_hydro_18_chit_AS"/>
</dbReference>
<dbReference type="PANTHER" id="PTHR45708:SF49">
    <property type="entry name" value="ENDOCHITINASE"/>
    <property type="match status" value="1"/>
</dbReference>
<evidence type="ECO:0000313" key="13">
    <source>
        <dbReference type="Proteomes" id="UP000775547"/>
    </source>
</evidence>
<dbReference type="EMBL" id="JABCKV010000091">
    <property type="protein sequence ID" value="KAG5643892.1"/>
    <property type="molecule type" value="Genomic_DNA"/>
</dbReference>
<keyword evidence="5" id="KW-0146">Chitin degradation</keyword>
<dbReference type="OrthoDB" id="6020543at2759"/>
<name>A0A9P7G4E2_9AGAR</name>
<dbReference type="InterPro" id="IPR017853">
    <property type="entry name" value="GH"/>
</dbReference>
<dbReference type="Pfam" id="PF02839">
    <property type="entry name" value="CBM_5_12"/>
    <property type="match status" value="1"/>
</dbReference>
<keyword evidence="8" id="KW-0624">Polysaccharide degradation</keyword>
<dbReference type="GO" id="GO:0008061">
    <property type="term" value="F:chitin binding"/>
    <property type="evidence" value="ECO:0007669"/>
    <property type="project" value="UniProtKB-KW"/>
</dbReference>
<dbReference type="PROSITE" id="PS51910">
    <property type="entry name" value="GH18_2"/>
    <property type="match status" value="1"/>
</dbReference>
<protein>
    <recommendedName>
        <fullName evidence="2">chitinase</fullName>
        <ecNumber evidence="2">3.2.1.14</ecNumber>
    </recommendedName>
</protein>
<comment type="catalytic activity">
    <reaction evidence="1">
        <text>Random endo-hydrolysis of N-acetyl-beta-D-glucosaminide (1-&gt;4)-beta-linkages in chitin and chitodextrins.</text>
        <dbReference type="EC" id="3.2.1.14"/>
    </reaction>
</comment>